<keyword evidence="1" id="KW-1185">Reference proteome</keyword>
<dbReference type="AlphaFoldDB" id="A0A914VN52"/>
<accession>A0A914VN52</accession>
<protein>
    <submittedName>
        <fullName evidence="2">Profilin</fullName>
    </submittedName>
</protein>
<sequence length="195" mass="21548">MAETPNDVYNNHNNQGRMVGGSVHGTVNQGDQHNYYHNTVNDASQQEQGILDALTASLVSATHIANASDGPIWAKCDRDQAKLTCDSDILEGLSLGGRTQERLAEKGFCKINRGDFLKMIPPAPFWDRFTRHTTVYISVFYADENGNLKKNGGTSSVEANKSVIVTKNNIVIRTKMGSLWKGEDDVNYSIRRNAD</sequence>
<reference evidence="2" key="1">
    <citation type="submission" date="2022-11" db="UniProtKB">
        <authorList>
            <consortium name="WormBaseParasite"/>
        </authorList>
    </citation>
    <scope>IDENTIFICATION</scope>
</reference>
<evidence type="ECO:0000313" key="2">
    <source>
        <dbReference type="WBParaSite" id="PSAMB.scaffold2147size25086.g16545.t1"/>
    </source>
</evidence>
<dbReference type="Proteomes" id="UP000887566">
    <property type="component" value="Unplaced"/>
</dbReference>
<evidence type="ECO:0000313" key="1">
    <source>
        <dbReference type="Proteomes" id="UP000887566"/>
    </source>
</evidence>
<organism evidence="1 2">
    <name type="scientific">Plectus sambesii</name>
    <dbReference type="NCBI Taxonomy" id="2011161"/>
    <lineage>
        <taxon>Eukaryota</taxon>
        <taxon>Metazoa</taxon>
        <taxon>Ecdysozoa</taxon>
        <taxon>Nematoda</taxon>
        <taxon>Chromadorea</taxon>
        <taxon>Plectida</taxon>
        <taxon>Plectina</taxon>
        <taxon>Plectoidea</taxon>
        <taxon>Plectidae</taxon>
        <taxon>Plectus</taxon>
    </lineage>
</organism>
<name>A0A914VN52_9BILA</name>
<dbReference type="WBParaSite" id="PSAMB.scaffold2147size25086.g16545.t1">
    <property type="protein sequence ID" value="PSAMB.scaffold2147size25086.g16545.t1"/>
    <property type="gene ID" value="PSAMB.scaffold2147size25086.g16545"/>
</dbReference>
<proteinExistence type="predicted"/>